<accession>A0AA92WJ79</accession>
<evidence type="ECO:0000259" key="4">
    <source>
        <dbReference type="PROSITE" id="PS51635"/>
    </source>
</evidence>
<dbReference type="PANTHER" id="PTHR32176:SF92">
    <property type="entry name" value="XYLOSE ISOMERASE"/>
    <property type="match status" value="1"/>
</dbReference>
<dbReference type="SUPFAM" id="SSF52151">
    <property type="entry name" value="FabD/lysophospholipase-like"/>
    <property type="match status" value="1"/>
</dbReference>
<dbReference type="InterPro" id="IPR016035">
    <property type="entry name" value="Acyl_Trfase/lysoPLipase"/>
</dbReference>
<sequence>MFKILSIDGGGIRGIIPAKILTLAEEELKRLGKSDHICDYFDLICGTSTGGIIAIGLALGMPASEILSLYRDNAKAIFPCQSSCKKVVKIVRKKELYKRDKLKELLKVAYDNYAGESPARLGHCKTRVCIPAYNAERGMMNVFKTPHHPQLVRDYQIPACDIALSTAAAPVYFDSYDFEYTIKGGNEPLRYNCMIDGGIMANNPSLIGYTEAVHSLNIPIEDIAMLSLGTGNNMFKDKPQKMTGRYWLFHKKPLPLYDLISSAQADYTDNLMKIYQKGLGDGGAERFVYQRLQHSFESENEIAMDSSDKKALGELEGIGQNLFSDNIQSIMQVFFDNQKVNYQPLQKL</sequence>
<dbReference type="PROSITE" id="PS51635">
    <property type="entry name" value="PNPLA"/>
    <property type="match status" value="1"/>
</dbReference>
<evidence type="ECO:0000256" key="2">
    <source>
        <dbReference type="ARBA" id="ARBA00023098"/>
    </source>
</evidence>
<dbReference type="Proteomes" id="UP000284562">
    <property type="component" value="Unassembled WGS sequence"/>
</dbReference>
<evidence type="ECO:0000313" key="6">
    <source>
        <dbReference type="Proteomes" id="UP000284562"/>
    </source>
</evidence>
<dbReference type="Pfam" id="PF01734">
    <property type="entry name" value="Patatin"/>
    <property type="match status" value="1"/>
</dbReference>
<dbReference type="PANTHER" id="PTHR32176">
    <property type="entry name" value="XYLOSE ISOMERASE"/>
    <property type="match status" value="1"/>
</dbReference>
<evidence type="ECO:0000256" key="3">
    <source>
        <dbReference type="PROSITE-ProRule" id="PRU01161"/>
    </source>
</evidence>
<dbReference type="AlphaFoldDB" id="A0AA92WJ79"/>
<dbReference type="NCBIfam" id="NF041079">
    <property type="entry name" value="CBASS_lipase"/>
    <property type="match status" value="1"/>
</dbReference>
<feature type="short sequence motif" description="GXGXXG" evidence="3">
    <location>
        <begin position="9"/>
        <end position="14"/>
    </location>
</feature>
<keyword evidence="3" id="KW-0442">Lipid degradation</keyword>
<organism evidence="5 6">
    <name type="scientific">Segatella copri</name>
    <dbReference type="NCBI Taxonomy" id="165179"/>
    <lineage>
        <taxon>Bacteria</taxon>
        <taxon>Pseudomonadati</taxon>
        <taxon>Bacteroidota</taxon>
        <taxon>Bacteroidia</taxon>
        <taxon>Bacteroidales</taxon>
        <taxon>Prevotellaceae</taxon>
        <taxon>Segatella</taxon>
    </lineage>
</organism>
<feature type="active site" description="Proton acceptor" evidence="3">
    <location>
        <position position="196"/>
    </location>
</feature>
<dbReference type="InterPro" id="IPR002641">
    <property type="entry name" value="PNPLA_dom"/>
</dbReference>
<proteinExistence type="inferred from homology"/>
<gene>
    <name evidence="5" type="ORF">DW064_14885</name>
</gene>
<evidence type="ECO:0000313" key="5">
    <source>
        <dbReference type="EMBL" id="RHK45400.1"/>
    </source>
</evidence>
<keyword evidence="2 3" id="KW-0443">Lipid metabolism</keyword>
<keyword evidence="3" id="KW-0378">Hydrolase</keyword>
<reference evidence="5 6" key="1">
    <citation type="submission" date="2018-08" db="EMBL/GenBank/DDBJ databases">
        <title>A genome reference for cultivated species of the human gut microbiota.</title>
        <authorList>
            <person name="Zou Y."/>
            <person name="Xue W."/>
            <person name="Luo G."/>
        </authorList>
    </citation>
    <scope>NUCLEOTIDE SEQUENCE [LARGE SCALE GENOMIC DNA]</scope>
    <source>
        <strain evidence="5 6">AF43-2</strain>
    </source>
</reference>
<evidence type="ECO:0000256" key="1">
    <source>
        <dbReference type="ARBA" id="ARBA00010240"/>
    </source>
</evidence>
<feature type="domain" description="PNPLA" evidence="4">
    <location>
        <begin position="5"/>
        <end position="209"/>
    </location>
</feature>
<dbReference type="Gene3D" id="3.40.1090.10">
    <property type="entry name" value="Cytosolic phospholipase A2 catalytic domain"/>
    <property type="match status" value="1"/>
</dbReference>
<dbReference type="CDD" id="cd07199">
    <property type="entry name" value="Pat17_PNPLA8_PNPLA9_like"/>
    <property type="match status" value="1"/>
</dbReference>
<feature type="active site" description="Nucleophile" evidence="3">
    <location>
        <position position="48"/>
    </location>
</feature>
<comment type="caution">
    <text evidence="5">The sequence shown here is derived from an EMBL/GenBank/DDBJ whole genome shotgun (WGS) entry which is preliminary data.</text>
</comment>
<comment type="similarity">
    <text evidence="1">Belongs to the patatin family.</text>
</comment>
<name>A0AA92WJ79_9BACT</name>
<dbReference type="EMBL" id="QRNN01000104">
    <property type="protein sequence ID" value="RHK45400.1"/>
    <property type="molecule type" value="Genomic_DNA"/>
</dbReference>
<dbReference type="GO" id="GO:0016042">
    <property type="term" value="P:lipid catabolic process"/>
    <property type="evidence" value="ECO:0007669"/>
    <property type="project" value="UniProtKB-UniRule"/>
</dbReference>
<protein>
    <recommendedName>
        <fullName evidence="4">PNPLA domain-containing protein</fullName>
    </recommendedName>
</protein>
<dbReference type="GO" id="GO:0016787">
    <property type="term" value="F:hydrolase activity"/>
    <property type="evidence" value="ECO:0007669"/>
    <property type="project" value="UniProtKB-UniRule"/>
</dbReference>
<feature type="short sequence motif" description="DGA/G" evidence="3">
    <location>
        <begin position="196"/>
        <end position="198"/>
    </location>
</feature>
<feature type="short sequence motif" description="GXSXG" evidence="3">
    <location>
        <begin position="46"/>
        <end position="50"/>
    </location>
</feature>